<evidence type="ECO:0000256" key="7">
    <source>
        <dbReference type="ARBA" id="ARBA00023004"/>
    </source>
</evidence>
<dbReference type="GO" id="GO:0046872">
    <property type="term" value="F:metal ion binding"/>
    <property type="evidence" value="ECO:0007669"/>
    <property type="project" value="UniProtKB-KW"/>
</dbReference>
<feature type="domain" description="Cytochrome c" evidence="10">
    <location>
        <begin position="206"/>
        <end position="333"/>
    </location>
</feature>
<dbReference type="EMBL" id="MAKX01000001">
    <property type="protein sequence ID" value="OCK43364.1"/>
    <property type="molecule type" value="Genomic_DNA"/>
</dbReference>
<evidence type="ECO:0000313" key="12">
    <source>
        <dbReference type="Proteomes" id="UP000093186"/>
    </source>
</evidence>
<keyword evidence="7 9" id="KW-0408">Iron</keyword>
<name>A0A1B9Y0M8_9FLAO</name>
<dbReference type="GO" id="GO:0020037">
    <property type="term" value="F:heme binding"/>
    <property type="evidence" value="ECO:0007669"/>
    <property type="project" value="InterPro"/>
</dbReference>
<dbReference type="InterPro" id="IPR009056">
    <property type="entry name" value="Cyt_c-like_dom"/>
</dbReference>
<keyword evidence="5" id="KW-0574">Periplasm</keyword>
<keyword evidence="6" id="KW-0560">Oxidoreductase</keyword>
<feature type="binding site" description="covalent" evidence="8">
    <location>
        <position position="219"/>
    </location>
    <ligand>
        <name>heme c</name>
        <dbReference type="ChEBI" id="CHEBI:61717"/>
        <label>2</label>
    </ligand>
</feature>
<dbReference type="Gene3D" id="1.10.760.10">
    <property type="entry name" value="Cytochrome c-like domain"/>
    <property type="match status" value="2"/>
</dbReference>
<dbReference type="SUPFAM" id="SSF46626">
    <property type="entry name" value="Cytochrome c"/>
    <property type="match status" value="2"/>
</dbReference>
<dbReference type="PIRSF" id="PIRSF000294">
    <property type="entry name" value="Cytochrome-c_peroxidase"/>
    <property type="match status" value="1"/>
</dbReference>
<organism evidence="11 12">
    <name type="scientific">Tenacibaculum soleae</name>
    <dbReference type="NCBI Taxonomy" id="447689"/>
    <lineage>
        <taxon>Bacteria</taxon>
        <taxon>Pseudomonadati</taxon>
        <taxon>Bacteroidota</taxon>
        <taxon>Flavobacteriia</taxon>
        <taxon>Flavobacteriales</taxon>
        <taxon>Flavobacteriaceae</taxon>
        <taxon>Tenacibaculum</taxon>
    </lineage>
</organism>
<evidence type="ECO:0000256" key="5">
    <source>
        <dbReference type="ARBA" id="ARBA00022764"/>
    </source>
</evidence>
<dbReference type="GO" id="GO:0004130">
    <property type="term" value="F:cytochrome-c peroxidase activity"/>
    <property type="evidence" value="ECO:0007669"/>
    <property type="project" value="TreeGrafter"/>
</dbReference>
<dbReference type="InterPro" id="IPR051395">
    <property type="entry name" value="Cytochrome_c_Peroxidase/MauG"/>
</dbReference>
<evidence type="ECO:0000256" key="2">
    <source>
        <dbReference type="ARBA" id="ARBA00022617"/>
    </source>
</evidence>
<dbReference type="InterPro" id="IPR026259">
    <property type="entry name" value="MauG/Cytc_peroxidase"/>
</dbReference>
<dbReference type="PROSITE" id="PS51007">
    <property type="entry name" value="CYTC"/>
    <property type="match status" value="1"/>
</dbReference>
<proteinExistence type="predicted"/>
<dbReference type="Pfam" id="PF03150">
    <property type="entry name" value="CCP_MauG"/>
    <property type="match status" value="1"/>
</dbReference>
<evidence type="ECO:0000256" key="9">
    <source>
        <dbReference type="PIRSR" id="PIRSR000294-2"/>
    </source>
</evidence>
<feature type="binding site" description="axial binding residue" evidence="9">
    <location>
        <position position="78"/>
    </location>
    <ligand>
        <name>heme c</name>
        <dbReference type="ChEBI" id="CHEBI:61717"/>
        <label>1</label>
    </ligand>
    <ligandPart>
        <name>Fe</name>
        <dbReference type="ChEBI" id="CHEBI:18248"/>
    </ligandPart>
</feature>
<dbReference type="RefSeq" id="WP_068701646.1">
    <property type="nucleotide sequence ID" value="NZ_MAKX01000001.1"/>
</dbReference>
<keyword evidence="3 9" id="KW-0479">Metal-binding</keyword>
<evidence type="ECO:0000256" key="8">
    <source>
        <dbReference type="PIRSR" id="PIRSR000294-1"/>
    </source>
</evidence>
<dbReference type="InterPro" id="IPR036909">
    <property type="entry name" value="Cyt_c-like_dom_sf"/>
</dbReference>
<feature type="binding site" description="covalent" evidence="8">
    <location>
        <position position="77"/>
    </location>
    <ligand>
        <name>heme c</name>
        <dbReference type="ChEBI" id="CHEBI:61717"/>
        <label>1</label>
    </ligand>
</feature>
<dbReference type="Proteomes" id="UP000093186">
    <property type="component" value="Unassembled WGS sequence"/>
</dbReference>
<evidence type="ECO:0000256" key="3">
    <source>
        <dbReference type="ARBA" id="ARBA00022723"/>
    </source>
</evidence>
<feature type="binding site" description="covalent" evidence="8">
    <location>
        <position position="222"/>
    </location>
    <ligand>
        <name>heme c</name>
        <dbReference type="ChEBI" id="CHEBI:61717"/>
        <label>2</label>
    </ligand>
</feature>
<dbReference type="GO" id="GO:0042597">
    <property type="term" value="C:periplasmic space"/>
    <property type="evidence" value="ECO:0007669"/>
    <property type="project" value="UniProtKB-SubCell"/>
</dbReference>
<comment type="caution">
    <text evidence="11">The sequence shown here is derived from an EMBL/GenBank/DDBJ whole genome shotgun (WGS) entry which is preliminary data.</text>
</comment>
<comment type="cofactor">
    <cofactor evidence="8">
        <name>heme</name>
        <dbReference type="ChEBI" id="CHEBI:30413"/>
    </cofactor>
    <text evidence="8">Binds 2 heme groups.</text>
</comment>
<evidence type="ECO:0000259" key="10">
    <source>
        <dbReference type="PROSITE" id="PS51007"/>
    </source>
</evidence>
<dbReference type="STRING" id="447689.BA195_01280"/>
<comment type="PTM">
    <text evidence="8">Binds 2 heme groups per subunit.</text>
</comment>
<feature type="binding site" description="axial binding residue" evidence="9">
    <location>
        <position position="223"/>
    </location>
    <ligand>
        <name>heme c</name>
        <dbReference type="ChEBI" id="CHEBI:61717"/>
        <label>2</label>
    </ligand>
    <ligandPart>
        <name>Fe</name>
        <dbReference type="ChEBI" id="CHEBI:18248"/>
    </ligandPart>
</feature>
<comment type="subcellular location">
    <subcellularLocation>
        <location evidence="1">Periplasm</location>
    </subcellularLocation>
</comment>
<dbReference type="InterPro" id="IPR004852">
    <property type="entry name" value="Di-haem_cyt_c_peroxidsae"/>
</dbReference>
<gene>
    <name evidence="11" type="ORF">BA195_01280</name>
</gene>
<dbReference type="PROSITE" id="PS51257">
    <property type="entry name" value="PROKAR_LIPOPROTEIN"/>
    <property type="match status" value="1"/>
</dbReference>
<keyword evidence="4" id="KW-0732">Signal</keyword>
<feature type="binding site" description="covalent" evidence="8">
    <location>
        <position position="74"/>
    </location>
    <ligand>
        <name>heme c</name>
        <dbReference type="ChEBI" id="CHEBI:61717"/>
        <label>1</label>
    </ligand>
</feature>
<evidence type="ECO:0000256" key="6">
    <source>
        <dbReference type="ARBA" id="ARBA00023002"/>
    </source>
</evidence>
<dbReference type="PANTHER" id="PTHR30600:SF10">
    <property type="entry name" value="BLL6722 PROTEIN"/>
    <property type="match status" value="1"/>
</dbReference>
<dbReference type="OrthoDB" id="9805202at2"/>
<evidence type="ECO:0000256" key="4">
    <source>
        <dbReference type="ARBA" id="ARBA00022729"/>
    </source>
</evidence>
<sequence>MKKYILLIIGMCVFVGCNNDEGVYEKVPITFVKPSNFPEVTYTLNNNPLTEKGVELGKKLFYEGKLSSDGVVACAFCHQQKFAFTHHGHQFSHGVDDRKGTRNAPPVQNMAFQKQFSWDGAAFHLDLFSIIPITNPDEMGETVTSILEKLRKDEMYEKLYNQAFDDGQINTENTFKALSQFMITMVSSNSKYDKYVRHESGGNFTIEEKEGLDLFKSKCATCHKTALFTDDAFRNNGLPINPAINDLGRMRVTLVEDDKYKFKVPSLRNIALTAPYMHDGRFGSLASVLNFYANGVQETQNLDPILKHANGNLGISIATDEKNKIIAFLNTLTDDEFIEDKRFAE</sequence>
<evidence type="ECO:0000313" key="11">
    <source>
        <dbReference type="EMBL" id="OCK43364.1"/>
    </source>
</evidence>
<reference evidence="11 12" key="1">
    <citation type="submission" date="2016-06" db="EMBL/GenBank/DDBJ databases">
        <title>Draft Genome Sequence of Tenacibaculum soleae UCD-KL19.</title>
        <authorList>
            <person name="Eisen J.A."/>
            <person name="Coil D.A."/>
            <person name="Lujan K.M."/>
        </authorList>
    </citation>
    <scope>NUCLEOTIDE SEQUENCE [LARGE SCALE GENOMIC DNA]</scope>
    <source>
        <strain evidence="11 12">UCD-KL19</strain>
    </source>
</reference>
<keyword evidence="11" id="KW-0575">Peroxidase</keyword>
<keyword evidence="2 8" id="KW-0349">Heme</keyword>
<dbReference type="PANTHER" id="PTHR30600">
    <property type="entry name" value="CYTOCHROME C PEROXIDASE-RELATED"/>
    <property type="match status" value="1"/>
</dbReference>
<keyword evidence="12" id="KW-1185">Reference proteome</keyword>
<dbReference type="GO" id="GO:0009055">
    <property type="term" value="F:electron transfer activity"/>
    <property type="evidence" value="ECO:0007669"/>
    <property type="project" value="InterPro"/>
</dbReference>
<evidence type="ECO:0000256" key="1">
    <source>
        <dbReference type="ARBA" id="ARBA00004418"/>
    </source>
</evidence>
<dbReference type="AlphaFoldDB" id="A0A1B9Y0M8"/>
<accession>A0A1B9Y0M8</accession>
<protein>
    <submittedName>
        <fullName evidence="11">Cytochrome-c peroxidase</fullName>
    </submittedName>
</protein>